<evidence type="ECO:0000313" key="5">
    <source>
        <dbReference type="EMBL" id="KAG2183557.1"/>
    </source>
</evidence>
<dbReference type="GO" id="GO:0032259">
    <property type="term" value="P:methylation"/>
    <property type="evidence" value="ECO:0007669"/>
    <property type="project" value="UniProtKB-KW"/>
</dbReference>
<keyword evidence="3" id="KW-0808">Transferase</keyword>
<dbReference type="EMBL" id="JAEPQZ010000003">
    <property type="protein sequence ID" value="KAG2183557.1"/>
    <property type="molecule type" value="Genomic_DNA"/>
</dbReference>
<accession>A0A8H7Q083</accession>
<dbReference type="GO" id="GO:0008757">
    <property type="term" value="F:S-adenosylmethionine-dependent methyltransferase activity"/>
    <property type="evidence" value="ECO:0007669"/>
    <property type="project" value="InterPro"/>
</dbReference>
<evidence type="ECO:0000259" key="4">
    <source>
        <dbReference type="Pfam" id="PF08241"/>
    </source>
</evidence>
<evidence type="ECO:0000256" key="2">
    <source>
        <dbReference type="ARBA" id="ARBA00022603"/>
    </source>
</evidence>
<dbReference type="Gene3D" id="3.40.50.150">
    <property type="entry name" value="Vaccinia Virus protein VP39"/>
    <property type="match status" value="1"/>
</dbReference>
<protein>
    <recommendedName>
        <fullName evidence="4">Methyltransferase type 11 domain-containing protein</fullName>
    </recommendedName>
</protein>
<keyword evidence="6" id="KW-1185">Reference proteome</keyword>
<comment type="caution">
    <text evidence="5">The sequence shown here is derived from an EMBL/GenBank/DDBJ whole genome shotgun (WGS) entry which is preliminary data.</text>
</comment>
<evidence type="ECO:0000256" key="1">
    <source>
        <dbReference type="ARBA" id="ARBA00008361"/>
    </source>
</evidence>
<dbReference type="InterPro" id="IPR051052">
    <property type="entry name" value="Diverse_substrate_MTase"/>
</dbReference>
<dbReference type="OrthoDB" id="10027013at2759"/>
<dbReference type="InterPro" id="IPR013216">
    <property type="entry name" value="Methyltransf_11"/>
</dbReference>
<dbReference type="PANTHER" id="PTHR44942">
    <property type="entry name" value="METHYLTRANSF_11 DOMAIN-CONTAINING PROTEIN"/>
    <property type="match status" value="1"/>
</dbReference>
<feature type="domain" description="Methyltransferase type 11" evidence="4">
    <location>
        <begin position="45"/>
        <end position="134"/>
    </location>
</feature>
<proteinExistence type="inferred from homology"/>
<evidence type="ECO:0000256" key="3">
    <source>
        <dbReference type="ARBA" id="ARBA00022679"/>
    </source>
</evidence>
<dbReference type="Pfam" id="PF08241">
    <property type="entry name" value="Methyltransf_11"/>
    <property type="match status" value="1"/>
</dbReference>
<gene>
    <name evidence="5" type="ORF">INT43_006563</name>
</gene>
<comment type="similarity">
    <text evidence="1">Belongs to the methyltransferase superfamily.</text>
</comment>
<dbReference type="InterPro" id="IPR029063">
    <property type="entry name" value="SAM-dependent_MTases_sf"/>
</dbReference>
<dbReference type="Proteomes" id="UP000654370">
    <property type="component" value="Unassembled WGS sequence"/>
</dbReference>
<keyword evidence="2" id="KW-0489">Methyltransferase</keyword>
<dbReference type="CDD" id="cd02440">
    <property type="entry name" value="AdoMet_MTases"/>
    <property type="match status" value="1"/>
</dbReference>
<name>A0A8H7Q083_MORIS</name>
<dbReference type="AlphaFoldDB" id="A0A8H7Q083"/>
<evidence type="ECO:0000313" key="6">
    <source>
        <dbReference type="Proteomes" id="UP000654370"/>
    </source>
</evidence>
<reference evidence="5" key="1">
    <citation type="submission" date="2020-12" db="EMBL/GenBank/DDBJ databases">
        <title>Metabolic potential, ecology and presence of endohyphal bacteria is reflected in genomic diversity of Mucoromycotina.</title>
        <authorList>
            <person name="Muszewska A."/>
            <person name="Okrasinska A."/>
            <person name="Steczkiewicz K."/>
            <person name="Drgas O."/>
            <person name="Orlowska M."/>
            <person name="Perlinska-Lenart U."/>
            <person name="Aleksandrzak-Piekarczyk T."/>
            <person name="Szatraj K."/>
            <person name="Zielenkiewicz U."/>
            <person name="Pilsyk S."/>
            <person name="Malc E."/>
            <person name="Mieczkowski P."/>
            <person name="Kruszewska J.S."/>
            <person name="Biernat P."/>
            <person name="Pawlowska J."/>
        </authorList>
    </citation>
    <scope>NUCLEOTIDE SEQUENCE</scope>
    <source>
        <strain evidence="5">WA0000067209</strain>
    </source>
</reference>
<organism evidence="5 6">
    <name type="scientific">Mortierella isabellina</name>
    <name type="common">Filamentous fungus</name>
    <name type="synonym">Umbelopsis isabellina</name>
    <dbReference type="NCBI Taxonomy" id="91625"/>
    <lineage>
        <taxon>Eukaryota</taxon>
        <taxon>Fungi</taxon>
        <taxon>Fungi incertae sedis</taxon>
        <taxon>Mucoromycota</taxon>
        <taxon>Mucoromycotina</taxon>
        <taxon>Umbelopsidomycetes</taxon>
        <taxon>Umbelopsidales</taxon>
        <taxon>Umbelopsidaceae</taxon>
        <taxon>Umbelopsis</taxon>
    </lineage>
</organism>
<dbReference type="PANTHER" id="PTHR44942:SF4">
    <property type="entry name" value="METHYLTRANSFERASE TYPE 11 DOMAIN-CONTAINING PROTEIN"/>
    <property type="match status" value="1"/>
</dbReference>
<dbReference type="SUPFAM" id="SSF53335">
    <property type="entry name" value="S-adenosyl-L-methionine-dependent methyltransferases"/>
    <property type="match status" value="1"/>
</dbReference>
<sequence>MSNLTDHLSDNPPQYRSFRPVYSKATYDLIYDYHKQKGGLFNVAVDIGTGTGQVATELAQTFSHVHGTDLSEKMLESAVKGPNIDYQACSAEKLPFDDNSVDVITTAQAFHWFKHDDFFKEAKRVLKPQGTIAIIGYAFARIKGSRNASELVEKLGLETLGDYWDQGRVLVDNLYRDIPIPYANTDYYFSPEDADITNIGKITPKPIMEQDMSLETFRSYIKTWSAYANYMKDHTEDPVDKMIEDMAVLLKTNKPEEHQITVEWPAVLILTTPE</sequence>